<dbReference type="PROSITE" id="PS51806">
    <property type="entry name" value="DOG1"/>
    <property type="match status" value="1"/>
</dbReference>
<proteinExistence type="predicted"/>
<dbReference type="InterPro" id="IPR051886">
    <property type="entry name" value="Seed_Dev/Stress_Resp_Reg"/>
</dbReference>
<dbReference type="PANTHER" id="PTHR46354:SF28">
    <property type="entry name" value="TRANSCRIPTION FACTOR TGA2-LIKE"/>
    <property type="match status" value="1"/>
</dbReference>
<dbReference type="PANTHER" id="PTHR46354">
    <property type="entry name" value="DOG1 DOMAIN-CONTAINING PROTEIN"/>
    <property type="match status" value="1"/>
</dbReference>
<dbReference type="AlphaFoldDB" id="A0AAV6XR57"/>
<name>A0AAV6XR57_9LAMI</name>
<evidence type="ECO:0000313" key="2">
    <source>
        <dbReference type="EMBL" id="KAG8385424.1"/>
    </source>
</evidence>
<evidence type="ECO:0000313" key="3">
    <source>
        <dbReference type="Proteomes" id="UP000826271"/>
    </source>
</evidence>
<dbReference type="InterPro" id="IPR025422">
    <property type="entry name" value="TGA_domain"/>
</dbReference>
<accession>A0AAV6XR57</accession>
<sequence length="302" mass="33837">MEDGDQANQIREINNLQLKTFREEDKLNRELASLQEDIADQPITIIANELNVHYEPSGTAEEAIDENAVSMMSVLEKDDGLRWMNLQEQDLSELLQGLTLNITAANGEDHTAELTNQIREINSLQLKTIREEDQLTRELASLQEEIADQPIAIIANELNVHYEPSGAAEEAIDEHAAVDFLAGAKKLHLCLHDWDEIADQPIAIIAKELDVHGGPSRAEEAFDEHTISVMSVLEEADNLRLDTMKELTNILTPVQAVDFLAAGKKLHLGLRAWGRRRDLENRRNRVIVYGLLGNSNGEPQTM</sequence>
<feature type="domain" description="DOG1" evidence="1">
    <location>
        <begin position="10"/>
        <end position="280"/>
    </location>
</feature>
<protein>
    <recommendedName>
        <fullName evidence="1">DOG1 domain-containing protein</fullName>
    </recommendedName>
</protein>
<gene>
    <name evidence="2" type="ORF">BUALT_Bualt03G0043900</name>
</gene>
<organism evidence="2 3">
    <name type="scientific">Buddleja alternifolia</name>
    <dbReference type="NCBI Taxonomy" id="168488"/>
    <lineage>
        <taxon>Eukaryota</taxon>
        <taxon>Viridiplantae</taxon>
        <taxon>Streptophyta</taxon>
        <taxon>Embryophyta</taxon>
        <taxon>Tracheophyta</taxon>
        <taxon>Spermatophyta</taxon>
        <taxon>Magnoliopsida</taxon>
        <taxon>eudicotyledons</taxon>
        <taxon>Gunneridae</taxon>
        <taxon>Pentapetalae</taxon>
        <taxon>asterids</taxon>
        <taxon>lamiids</taxon>
        <taxon>Lamiales</taxon>
        <taxon>Scrophulariaceae</taxon>
        <taxon>Buddlejeae</taxon>
        <taxon>Buddleja</taxon>
    </lineage>
</organism>
<dbReference type="GO" id="GO:0006351">
    <property type="term" value="P:DNA-templated transcription"/>
    <property type="evidence" value="ECO:0007669"/>
    <property type="project" value="InterPro"/>
</dbReference>
<dbReference type="GO" id="GO:0043565">
    <property type="term" value="F:sequence-specific DNA binding"/>
    <property type="evidence" value="ECO:0007669"/>
    <property type="project" value="InterPro"/>
</dbReference>
<comment type="caution">
    <text evidence="2">The sequence shown here is derived from an EMBL/GenBank/DDBJ whole genome shotgun (WGS) entry which is preliminary data.</text>
</comment>
<reference evidence="2" key="1">
    <citation type="submission" date="2019-10" db="EMBL/GenBank/DDBJ databases">
        <authorList>
            <person name="Zhang R."/>
            <person name="Pan Y."/>
            <person name="Wang J."/>
            <person name="Ma R."/>
            <person name="Yu S."/>
        </authorList>
    </citation>
    <scope>NUCLEOTIDE SEQUENCE</scope>
    <source>
        <strain evidence="2">LA-IB0</strain>
        <tissue evidence="2">Leaf</tissue>
    </source>
</reference>
<dbReference type="Proteomes" id="UP000826271">
    <property type="component" value="Unassembled WGS sequence"/>
</dbReference>
<evidence type="ECO:0000259" key="1">
    <source>
        <dbReference type="PROSITE" id="PS51806"/>
    </source>
</evidence>
<dbReference type="EMBL" id="WHWC01000003">
    <property type="protein sequence ID" value="KAG8385424.1"/>
    <property type="molecule type" value="Genomic_DNA"/>
</dbReference>
<keyword evidence="3" id="KW-1185">Reference proteome</keyword>